<dbReference type="InterPro" id="IPR011082">
    <property type="entry name" value="Exosome-assoc_fac/DNA_repair"/>
</dbReference>
<dbReference type="GO" id="GO:0000178">
    <property type="term" value="C:exosome (RNase complex)"/>
    <property type="evidence" value="ECO:0007669"/>
    <property type="project" value="TreeGrafter"/>
</dbReference>
<organism evidence="3 4">
    <name type="scientific">Lupinus albus</name>
    <name type="common">White lupine</name>
    <name type="synonym">Lupinus termis</name>
    <dbReference type="NCBI Taxonomy" id="3870"/>
    <lineage>
        <taxon>Eukaryota</taxon>
        <taxon>Viridiplantae</taxon>
        <taxon>Streptophyta</taxon>
        <taxon>Embryophyta</taxon>
        <taxon>Tracheophyta</taxon>
        <taxon>Spermatophyta</taxon>
        <taxon>Magnoliopsida</taxon>
        <taxon>eudicotyledons</taxon>
        <taxon>Gunneridae</taxon>
        <taxon>Pentapetalae</taxon>
        <taxon>rosids</taxon>
        <taxon>fabids</taxon>
        <taxon>Fabales</taxon>
        <taxon>Fabaceae</taxon>
        <taxon>Papilionoideae</taxon>
        <taxon>50 kb inversion clade</taxon>
        <taxon>genistoids sensu lato</taxon>
        <taxon>core genistoids</taxon>
        <taxon>Genisteae</taxon>
        <taxon>Lupinus</taxon>
    </lineage>
</organism>
<name>A0A6A5LF00_LUPAL</name>
<reference evidence="4" key="1">
    <citation type="journal article" date="2020" name="Nat. Commun.">
        <title>Genome sequence of the cluster root forming white lupin.</title>
        <authorList>
            <person name="Hufnagel B."/>
            <person name="Marques A."/>
            <person name="Soriano A."/>
            <person name="Marques L."/>
            <person name="Divol F."/>
            <person name="Doumas P."/>
            <person name="Sallet E."/>
            <person name="Mancinotti D."/>
            <person name="Carrere S."/>
            <person name="Marande W."/>
            <person name="Arribat S."/>
            <person name="Keller J."/>
            <person name="Huneau C."/>
            <person name="Blein T."/>
            <person name="Aime D."/>
            <person name="Laguerre M."/>
            <person name="Taylor J."/>
            <person name="Schubert V."/>
            <person name="Nelson M."/>
            <person name="Geu-Flores F."/>
            <person name="Crespi M."/>
            <person name="Gallardo-Guerrero K."/>
            <person name="Delaux P.-M."/>
            <person name="Salse J."/>
            <person name="Berges H."/>
            <person name="Guyot R."/>
            <person name="Gouzy J."/>
            <person name="Peret B."/>
        </authorList>
    </citation>
    <scope>NUCLEOTIDE SEQUENCE [LARGE SCALE GENOMIC DNA]</scope>
    <source>
        <strain evidence="4">cv. Amiga</strain>
    </source>
</reference>
<comment type="subcellular location">
    <subcellularLocation>
        <location evidence="1">Cytoplasm</location>
    </subcellularLocation>
    <subcellularLocation>
        <location evidence="1">Nucleus</location>
        <location evidence="1">Nucleolus</location>
    </subcellularLocation>
    <subcellularLocation>
        <location evidence="1">Nucleus</location>
    </subcellularLocation>
</comment>
<dbReference type="PANTHER" id="PTHR15341:SF5">
    <property type="entry name" value="NUCLEAR NUCLEIC ACID-BINDING PROTEIN C1D"/>
    <property type="match status" value="1"/>
</dbReference>
<proteinExistence type="inferred from homology"/>
<evidence type="ECO:0000313" key="4">
    <source>
        <dbReference type="Proteomes" id="UP000447434"/>
    </source>
</evidence>
<dbReference type="Proteomes" id="UP000447434">
    <property type="component" value="Chromosome 24"/>
</dbReference>
<keyword evidence="1" id="KW-0539">Nucleus</keyword>
<dbReference type="GO" id="GO:0005730">
    <property type="term" value="C:nucleolus"/>
    <property type="evidence" value="ECO:0007669"/>
    <property type="project" value="UniProtKB-SubCell"/>
</dbReference>
<accession>A0A6A5LF00</accession>
<evidence type="ECO:0000313" key="3">
    <source>
        <dbReference type="EMBL" id="KAE9586433.1"/>
    </source>
</evidence>
<dbReference type="OrthoDB" id="1421013at2759"/>
<keyword evidence="1" id="KW-0698">rRNA processing</keyword>
<keyword evidence="1" id="KW-0963">Cytoplasm</keyword>
<dbReference type="GO" id="GO:0010468">
    <property type="term" value="P:regulation of gene expression"/>
    <property type="evidence" value="ECO:0007669"/>
    <property type="project" value="TreeGrafter"/>
</dbReference>
<comment type="subunit">
    <text evidence="1">Monomer and homodimer.</text>
</comment>
<comment type="similarity">
    <text evidence="1">Belongs to the C1D family.</text>
</comment>
<protein>
    <recommendedName>
        <fullName evidence="1">Nuclear nucleic acid-binding protein C1D</fullName>
    </recommendedName>
</protein>
<dbReference type="GO" id="GO:0005737">
    <property type="term" value="C:cytoplasm"/>
    <property type="evidence" value="ECO:0007669"/>
    <property type="project" value="UniProtKB-SubCell"/>
</dbReference>
<comment type="function">
    <text evidence="1">Plays a role in the recruitment of the exosome to pre-rRNA to mediate the 3'-5' end processing of the 5.8S rRNA.</text>
</comment>
<feature type="compositionally biased region" description="Basic and acidic residues" evidence="2">
    <location>
        <begin position="107"/>
        <end position="130"/>
    </location>
</feature>
<feature type="compositionally biased region" description="Acidic residues" evidence="2">
    <location>
        <begin position="143"/>
        <end position="153"/>
    </location>
</feature>
<keyword evidence="4" id="KW-1185">Reference proteome</keyword>
<gene>
    <name evidence="3" type="ORF">Lalb_Chr24g0401961</name>
</gene>
<dbReference type="AlphaFoldDB" id="A0A6A5LF00"/>
<keyword evidence="1" id="KW-0694">RNA-binding</keyword>
<dbReference type="GO" id="GO:0003677">
    <property type="term" value="F:DNA binding"/>
    <property type="evidence" value="ECO:0007669"/>
    <property type="project" value="UniProtKB-KW"/>
</dbReference>
<dbReference type="GO" id="GO:0000460">
    <property type="term" value="P:maturation of 5.8S rRNA"/>
    <property type="evidence" value="ECO:0007669"/>
    <property type="project" value="TreeGrafter"/>
</dbReference>
<comment type="caution">
    <text evidence="3">The sequence shown here is derived from an EMBL/GenBank/DDBJ whole genome shotgun (WGS) entry which is preliminary data.</text>
</comment>
<dbReference type="PANTHER" id="PTHR15341">
    <property type="entry name" value="SUN-COR STEROID HORMONE RECEPTOR CO-REPRESSOR"/>
    <property type="match status" value="1"/>
</dbReference>
<feature type="region of interest" description="Disordered" evidence="2">
    <location>
        <begin position="107"/>
        <end position="153"/>
    </location>
</feature>
<dbReference type="GO" id="GO:0003723">
    <property type="term" value="F:RNA binding"/>
    <property type="evidence" value="ECO:0007669"/>
    <property type="project" value="UniProtKB-UniRule"/>
</dbReference>
<evidence type="ECO:0000256" key="2">
    <source>
        <dbReference type="SAM" id="MobiDB-lite"/>
    </source>
</evidence>
<dbReference type="EMBL" id="WOCE01000024">
    <property type="protein sequence ID" value="KAE9586433.1"/>
    <property type="molecule type" value="Genomic_DNA"/>
</dbReference>
<sequence length="153" mass="17669">MLKVGGEGEEEEEVIIRIGVEKTLLNVEKLSKELGEFLSSLSDSEMLSPLQRAHSLFSLAKITNTLFSLKLRCRGLNPRSHPIHSQFERLRIYEGKIERVLEMAATEKKKKEEEDRNVKITQKRKFEEQSHGNVHQPILIDLSSDDDHDSYHM</sequence>
<evidence type="ECO:0000256" key="1">
    <source>
        <dbReference type="RuleBase" id="RU368003"/>
    </source>
</evidence>
<keyword evidence="1" id="KW-0238">DNA-binding</keyword>